<accession>A0A6A6RGE6</accession>
<gene>
    <name evidence="4" type="ORF">P280DRAFT_512125</name>
</gene>
<evidence type="ECO:0000259" key="3">
    <source>
        <dbReference type="PROSITE" id="PS50089"/>
    </source>
</evidence>
<dbReference type="Proteomes" id="UP000799753">
    <property type="component" value="Unassembled WGS sequence"/>
</dbReference>
<sequence length="520" mass="58607">MDEVLPPLQQDQPSAMNESQPLPLLRHVLTTSGQNDTYAVGLIFGLYIDVLDAEIASFSTDTNNPPVEFPVVDVGRVWYSINNTLRRRQIKKATQGPGDQVLDSIYLPNLSDIRQDARGFVPRVLQEIPSGESWESWCSVLRDFKLSDTVTIKVSKANIFLLREIMKDSTCKEIVLNFLRSQPKADFAGNNSKEVTDPLDPCPGLTYALIDPCLTEDAALCILQFFGELVYGIGAIILLPRGSDYDGPVNKLKSWIRTKISSPFGNMILEHREMLSRVDMGDTMLKLFQGILDALKDDRYGDTRFCTWNLHVYFIGLVKYVMNKEKDAGKIIKTLRQLGWEGLLTNNPVPVEYYVPPGLHVAIDLEDGAFSGWMEYRPVDFEDVRWEATDEPRTATFCDTLGTPVPAEQALGDARCTICIEGFRYADPEWNSFVVRTPWMVHCQGRHVFHQNCLIEHINGIQAYSTQCPECRGTICEPREKRPVSSEPARRDEGPEDEDEGSHQQVNFSRDGDVIMGDGT</sequence>
<dbReference type="InterPro" id="IPR013083">
    <property type="entry name" value="Znf_RING/FYVE/PHD"/>
</dbReference>
<dbReference type="PROSITE" id="PS50089">
    <property type="entry name" value="ZF_RING_2"/>
    <property type="match status" value="1"/>
</dbReference>
<evidence type="ECO:0000256" key="1">
    <source>
        <dbReference type="PROSITE-ProRule" id="PRU00175"/>
    </source>
</evidence>
<dbReference type="EMBL" id="MU006865">
    <property type="protein sequence ID" value="KAF2634117.1"/>
    <property type="molecule type" value="Genomic_DNA"/>
</dbReference>
<dbReference type="SUPFAM" id="SSF57850">
    <property type="entry name" value="RING/U-box"/>
    <property type="match status" value="1"/>
</dbReference>
<protein>
    <recommendedName>
        <fullName evidence="3">RING-type domain-containing protein</fullName>
    </recommendedName>
</protein>
<dbReference type="AlphaFoldDB" id="A0A6A6RGE6"/>
<dbReference type="InterPro" id="IPR001841">
    <property type="entry name" value="Znf_RING"/>
</dbReference>
<organism evidence="4 5">
    <name type="scientific">Massarina eburnea CBS 473.64</name>
    <dbReference type="NCBI Taxonomy" id="1395130"/>
    <lineage>
        <taxon>Eukaryota</taxon>
        <taxon>Fungi</taxon>
        <taxon>Dikarya</taxon>
        <taxon>Ascomycota</taxon>
        <taxon>Pezizomycotina</taxon>
        <taxon>Dothideomycetes</taxon>
        <taxon>Pleosporomycetidae</taxon>
        <taxon>Pleosporales</taxon>
        <taxon>Massarineae</taxon>
        <taxon>Massarinaceae</taxon>
        <taxon>Massarina</taxon>
    </lineage>
</organism>
<dbReference type="CDD" id="cd16448">
    <property type="entry name" value="RING-H2"/>
    <property type="match status" value="1"/>
</dbReference>
<reference evidence="4" key="1">
    <citation type="journal article" date="2020" name="Stud. Mycol.">
        <title>101 Dothideomycetes genomes: a test case for predicting lifestyles and emergence of pathogens.</title>
        <authorList>
            <person name="Haridas S."/>
            <person name="Albert R."/>
            <person name="Binder M."/>
            <person name="Bloem J."/>
            <person name="Labutti K."/>
            <person name="Salamov A."/>
            <person name="Andreopoulos B."/>
            <person name="Baker S."/>
            <person name="Barry K."/>
            <person name="Bills G."/>
            <person name="Bluhm B."/>
            <person name="Cannon C."/>
            <person name="Castanera R."/>
            <person name="Culley D."/>
            <person name="Daum C."/>
            <person name="Ezra D."/>
            <person name="Gonzalez J."/>
            <person name="Henrissat B."/>
            <person name="Kuo A."/>
            <person name="Liang C."/>
            <person name="Lipzen A."/>
            <person name="Lutzoni F."/>
            <person name="Magnuson J."/>
            <person name="Mondo S."/>
            <person name="Nolan M."/>
            <person name="Ohm R."/>
            <person name="Pangilinan J."/>
            <person name="Park H.-J."/>
            <person name="Ramirez L."/>
            <person name="Alfaro M."/>
            <person name="Sun H."/>
            <person name="Tritt A."/>
            <person name="Yoshinaga Y."/>
            <person name="Zwiers L.-H."/>
            <person name="Turgeon B."/>
            <person name="Goodwin S."/>
            <person name="Spatafora J."/>
            <person name="Crous P."/>
            <person name="Grigoriev I."/>
        </authorList>
    </citation>
    <scope>NUCLEOTIDE SEQUENCE</scope>
    <source>
        <strain evidence="4">CBS 473.64</strain>
    </source>
</reference>
<feature type="domain" description="RING-type" evidence="3">
    <location>
        <begin position="416"/>
        <end position="472"/>
    </location>
</feature>
<dbReference type="Gene3D" id="3.30.40.10">
    <property type="entry name" value="Zinc/RING finger domain, C3HC4 (zinc finger)"/>
    <property type="match status" value="1"/>
</dbReference>
<proteinExistence type="predicted"/>
<evidence type="ECO:0000313" key="5">
    <source>
        <dbReference type="Proteomes" id="UP000799753"/>
    </source>
</evidence>
<keyword evidence="1" id="KW-0479">Metal-binding</keyword>
<feature type="region of interest" description="Disordered" evidence="2">
    <location>
        <begin position="479"/>
        <end position="520"/>
    </location>
</feature>
<evidence type="ECO:0000313" key="4">
    <source>
        <dbReference type="EMBL" id="KAF2634117.1"/>
    </source>
</evidence>
<name>A0A6A6RGE6_9PLEO</name>
<feature type="compositionally biased region" description="Basic and acidic residues" evidence="2">
    <location>
        <begin position="479"/>
        <end position="493"/>
    </location>
</feature>
<dbReference type="GO" id="GO:0008270">
    <property type="term" value="F:zinc ion binding"/>
    <property type="evidence" value="ECO:0007669"/>
    <property type="project" value="UniProtKB-KW"/>
</dbReference>
<keyword evidence="1" id="KW-0863">Zinc-finger</keyword>
<keyword evidence="1" id="KW-0862">Zinc</keyword>
<keyword evidence="5" id="KW-1185">Reference proteome</keyword>
<evidence type="ECO:0000256" key="2">
    <source>
        <dbReference type="SAM" id="MobiDB-lite"/>
    </source>
</evidence>